<feature type="signal peptide" evidence="1">
    <location>
        <begin position="1"/>
        <end position="19"/>
    </location>
</feature>
<dbReference type="Proteomes" id="UP001500359">
    <property type="component" value="Unassembled WGS sequence"/>
</dbReference>
<feature type="chain" id="PRO_5046219397" description="DUF4412 domain-containing protein" evidence="1">
    <location>
        <begin position="20"/>
        <end position="228"/>
    </location>
</feature>
<accession>A0ABP3WVN1</accession>
<sequence length="228" mass="25695">MKTRGYLLLICLLSIFAQAEEASDSVGPLDPAYEGTHGMLVFNAASALYASHMPMYRKPHNAQIIYKIEARDPALVYLVRDANMVTIKPESFNLQRLIRGETLTVKADVYIGHFERGGSLTYEQIELTFSEQKYLRMLKDLGEPVTRQTYDLVNLKRGSRMLVHQIQSAPSYDHMLLLYGDVNCITNIDTGKPVPSEKILTAKLSFCGPMKPLYYETQDFAENSSSGK</sequence>
<evidence type="ECO:0008006" key="4">
    <source>
        <dbReference type="Google" id="ProtNLM"/>
    </source>
</evidence>
<evidence type="ECO:0000313" key="3">
    <source>
        <dbReference type="Proteomes" id="UP001500359"/>
    </source>
</evidence>
<protein>
    <recommendedName>
        <fullName evidence="4">DUF4412 domain-containing protein</fullName>
    </recommendedName>
</protein>
<comment type="caution">
    <text evidence="2">The sequence shown here is derived from an EMBL/GenBank/DDBJ whole genome shotgun (WGS) entry which is preliminary data.</text>
</comment>
<proteinExistence type="predicted"/>
<keyword evidence="1" id="KW-0732">Signal</keyword>
<gene>
    <name evidence="2" type="ORF">GCM10009114_16240</name>
</gene>
<dbReference type="EMBL" id="BAAAFD010000003">
    <property type="protein sequence ID" value="GAA0855966.1"/>
    <property type="molecule type" value="Genomic_DNA"/>
</dbReference>
<dbReference type="RefSeq" id="WP_343858532.1">
    <property type="nucleotide sequence ID" value="NZ_BAAAFD010000003.1"/>
</dbReference>
<name>A0ABP3WVN1_9ALTE</name>
<evidence type="ECO:0000313" key="2">
    <source>
        <dbReference type="EMBL" id="GAA0855966.1"/>
    </source>
</evidence>
<reference evidence="3" key="1">
    <citation type="journal article" date="2019" name="Int. J. Syst. Evol. Microbiol.">
        <title>The Global Catalogue of Microorganisms (GCM) 10K type strain sequencing project: providing services to taxonomists for standard genome sequencing and annotation.</title>
        <authorList>
            <consortium name="The Broad Institute Genomics Platform"/>
            <consortium name="The Broad Institute Genome Sequencing Center for Infectious Disease"/>
            <person name="Wu L."/>
            <person name="Ma J."/>
        </authorList>
    </citation>
    <scope>NUCLEOTIDE SEQUENCE [LARGE SCALE GENOMIC DNA]</scope>
    <source>
        <strain evidence="3">JCM 15896</strain>
    </source>
</reference>
<organism evidence="2 3">
    <name type="scientific">Aliiglaciecola litoralis</name>
    <dbReference type="NCBI Taxonomy" id="582857"/>
    <lineage>
        <taxon>Bacteria</taxon>
        <taxon>Pseudomonadati</taxon>
        <taxon>Pseudomonadota</taxon>
        <taxon>Gammaproteobacteria</taxon>
        <taxon>Alteromonadales</taxon>
        <taxon>Alteromonadaceae</taxon>
        <taxon>Aliiglaciecola</taxon>
    </lineage>
</organism>
<keyword evidence="3" id="KW-1185">Reference proteome</keyword>
<evidence type="ECO:0000256" key="1">
    <source>
        <dbReference type="SAM" id="SignalP"/>
    </source>
</evidence>